<dbReference type="EMBL" id="CZKA01000038">
    <property type="protein sequence ID" value="CUR57618.1"/>
    <property type="molecule type" value="Genomic_DNA"/>
</dbReference>
<dbReference type="InterPro" id="IPR036691">
    <property type="entry name" value="Endo/exonu/phosph_ase_sf"/>
</dbReference>
<dbReference type="SUPFAM" id="SSF56219">
    <property type="entry name" value="DNase I-like"/>
    <property type="match status" value="1"/>
</dbReference>
<proteinExistence type="predicted"/>
<feature type="domain" description="Endonuclease/exonuclease/phosphatase" evidence="2">
    <location>
        <begin position="51"/>
        <end position="291"/>
    </location>
</feature>
<gene>
    <name evidence="3" type="ORF">NOCA2430001</name>
</gene>
<dbReference type="Pfam" id="PF03372">
    <property type="entry name" value="Exo_endo_phos"/>
    <property type="match status" value="1"/>
</dbReference>
<evidence type="ECO:0000256" key="1">
    <source>
        <dbReference type="SAM" id="MobiDB-lite"/>
    </source>
</evidence>
<accession>A0A2P2C6J8</accession>
<evidence type="ECO:0000259" key="2">
    <source>
        <dbReference type="Pfam" id="PF03372"/>
    </source>
</evidence>
<dbReference type="PANTHER" id="PTHR41349:SF1">
    <property type="entry name" value="PROTEIN CBG08683"/>
    <property type="match status" value="1"/>
</dbReference>
<evidence type="ECO:0000313" key="3">
    <source>
        <dbReference type="EMBL" id="CUR57618.1"/>
    </source>
</evidence>
<dbReference type="AlphaFoldDB" id="A0A2P2C6J8"/>
<name>A0A2P2C6J8_9ZZZZ</name>
<organism evidence="3">
    <name type="scientific">metagenome</name>
    <dbReference type="NCBI Taxonomy" id="256318"/>
    <lineage>
        <taxon>unclassified sequences</taxon>
        <taxon>metagenomes</taxon>
    </lineage>
</organism>
<dbReference type="PANTHER" id="PTHR41349">
    <property type="match status" value="1"/>
</dbReference>
<dbReference type="GO" id="GO:0003824">
    <property type="term" value="F:catalytic activity"/>
    <property type="evidence" value="ECO:0007669"/>
    <property type="project" value="InterPro"/>
</dbReference>
<reference evidence="3" key="1">
    <citation type="submission" date="2015-08" db="EMBL/GenBank/DDBJ databases">
        <authorList>
            <person name="Babu N.S."/>
            <person name="Beckwith C.J."/>
            <person name="Beseler K.G."/>
            <person name="Brison A."/>
            <person name="Carone J.V."/>
            <person name="Caskin T.P."/>
            <person name="Diamond M."/>
            <person name="Durham M.E."/>
            <person name="Foxe J.M."/>
            <person name="Go M."/>
            <person name="Henderson B.A."/>
            <person name="Jones I.B."/>
            <person name="McGettigan J.A."/>
            <person name="Micheletti S.J."/>
            <person name="Nasrallah M.E."/>
            <person name="Ortiz D."/>
            <person name="Piller C.R."/>
            <person name="Privatt S.R."/>
            <person name="Schneider S.L."/>
            <person name="Sharp S."/>
            <person name="Smith T.C."/>
            <person name="Stanton J.D."/>
            <person name="Ullery H.E."/>
            <person name="Wilson R.J."/>
            <person name="Serrano M.G."/>
            <person name="Buck G."/>
            <person name="Lee V."/>
            <person name="Wang Y."/>
            <person name="Carvalho R."/>
            <person name="Voegtly L."/>
            <person name="Shi R."/>
            <person name="Duckworth R."/>
            <person name="Johnson A."/>
            <person name="Loviza R."/>
            <person name="Walstead R."/>
            <person name="Shah Z."/>
            <person name="Kiflezghi M."/>
            <person name="Wade K."/>
            <person name="Ball S.L."/>
            <person name="Bradley K.W."/>
            <person name="Asai D.J."/>
            <person name="Bowman C.A."/>
            <person name="Russell D.A."/>
            <person name="Pope W.H."/>
            <person name="Jacobs-Sera D."/>
            <person name="Hendrix R.W."/>
            <person name="Hatfull G.F."/>
        </authorList>
    </citation>
    <scope>NUCLEOTIDE SEQUENCE</scope>
</reference>
<feature type="region of interest" description="Disordered" evidence="1">
    <location>
        <begin position="19"/>
        <end position="38"/>
    </location>
</feature>
<protein>
    <recommendedName>
        <fullName evidence="2">Endonuclease/exonuclease/phosphatase domain-containing protein</fullName>
    </recommendedName>
</protein>
<dbReference type="PROSITE" id="PS51257">
    <property type="entry name" value="PROKAR_LIPOPROTEIN"/>
    <property type="match status" value="1"/>
</dbReference>
<sequence length="500" mass="52592">MRRSVLALAGLFTATLAGCTSAPPTPDPRPESRSATASAVAAPAPLSLLVFNVEYGGSRSTDAVLADLDADVVGVLESYNRLPEIAAAAGYPYYSVGLQILSKYPILEPSGADGLYALIEIRPGEAVAMINTHLDYVRDGPNRLARGVPLEEVLQTEADVRLSSLRKLLPSATRLMDLGWPVLFTGDLNEPSHLDWTAETATSHGGWGPVDWPVSIALTDAGLLDSFREAHPDPVTEPGNTWGDVAGSGGSPRRIDYAYVGGPVDVESSEVVGETGGDGVDRGYPAWTSDHRAVLTQLSVRPAEIPTTIALSSRLVTPGDPLTASFRLPESAAGGTITLAGPSPSDFPVAESSGTVLIPTDALAGGDYRVVLADAAGIVVATNSLSVRSANTRVELSTDASTYAVGEPVTVRWADGPANRWDWIGVYRLGTSDPTLDDYLIWGYTGGHDAGALPPSVAGDLVLGRDHQGSPWPLPPGRYRVHYLLTDQYQSAGATDFTVR</sequence>
<dbReference type="Gene3D" id="3.60.10.10">
    <property type="entry name" value="Endonuclease/exonuclease/phosphatase"/>
    <property type="match status" value="1"/>
</dbReference>
<dbReference type="InterPro" id="IPR005135">
    <property type="entry name" value="Endo/exonuclease/phosphatase"/>
</dbReference>